<reference evidence="3 4" key="1">
    <citation type="submission" date="2018-01" db="EMBL/GenBank/DDBJ databases">
        <authorList>
            <person name="Gaut B.S."/>
            <person name="Morton B.R."/>
            <person name="Clegg M.T."/>
            <person name="Duvall M.R."/>
        </authorList>
    </citation>
    <scope>NUCLEOTIDE SEQUENCE [LARGE SCALE GENOMIC DNA]</scope>
    <source>
        <strain evidence="3">Cupriavidus taiwanensis LMG 19425</strain>
        <plasmid evidence="4">Plasmid ii</plasmid>
    </source>
</reference>
<comment type="similarity">
    <text evidence="1">Belongs to the UPF0065 (bug) family.</text>
</comment>
<feature type="chain" id="PRO_5016762223" description="Extra-cytoplasmic solute receptor" evidence="2">
    <location>
        <begin position="36"/>
        <end position="335"/>
    </location>
</feature>
<dbReference type="PIRSF" id="PIRSF017082">
    <property type="entry name" value="YflP"/>
    <property type="match status" value="1"/>
</dbReference>
<evidence type="ECO:0000313" key="4">
    <source>
        <dbReference type="Proteomes" id="UP000255505"/>
    </source>
</evidence>
<keyword evidence="2" id="KW-0732">Signal</keyword>
<accession>A0A375IPD9</accession>
<gene>
    <name evidence="3" type="ORF">CT19425_MP70118</name>
</gene>
<dbReference type="CDD" id="cd07012">
    <property type="entry name" value="PBP2_Bug_TTT"/>
    <property type="match status" value="1"/>
</dbReference>
<protein>
    <recommendedName>
        <fullName evidence="5">Extra-cytoplasmic solute receptor</fullName>
    </recommendedName>
</protein>
<evidence type="ECO:0008006" key="5">
    <source>
        <dbReference type="Google" id="ProtNLM"/>
    </source>
</evidence>
<dbReference type="Pfam" id="PF03401">
    <property type="entry name" value="TctC"/>
    <property type="match status" value="1"/>
</dbReference>
<dbReference type="Proteomes" id="UP000255505">
    <property type="component" value="Plasmid II"/>
</dbReference>
<dbReference type="PANTHER" id="PTHR42928">
    <property type="entry name" value="TRICARBOXYLATE-BINDING PROTEIN"/>
    <property type="match status" value="1"/>
</dbReference>
<keyword evidence="3" id="KW-0614">Plasmid</keyword>
<evidence type="ECO:0000256" key="1">
    <source>
        <dbReference type="ARBA" id="ARBA00006987"/>
    </source>
</evidence>
<evidence type="ECO:0000313" key="3">
    <source>
        <dbReference type="EMBL" id="SPK75958.1"/>
    </source>
</evidence>
<evidence type="ECO:0000256" key="2">
    <source>
        <dbReference type="SAM" id="SignalP"/>
    </source>
</evidence>
<dbReference type="Gene3D" id="3.40.190.10">
    <property type="entry name" value="Periplasmic binding protein-like II"/>
    <property type="match status" value="1"/>
</dbReference>
<dbReference type="InterPro" id="IPR042100">
    <property type="entry name" value="Bug_dom1"/>
</dbReference>
<name>A0A375IPD9_9BURK</name>
<sequence>MKILTLWADRAAVTARYLMRCAWLAMACMTSPVLADTWPARPVRLILPSAGGSGPDTIARIFAERLSRSLKQPVVVDNRPGANGVIGVDAAAKSAPDGYTLLFASSSSTVISQALLSKLPFDVTRDLVPVAQIFSGGIHLVVSNDFPAQDLKTFVTVVKANPGKYDYATWGPGSTGQLVMESLKRRNGLDIRHVPYKTISQIYQDMQGGRIQVAFVDATSSVPLIQSGKLRGIAITGSHRGPALPALRTMTEQGYPFDTDAWYGVFAPKGTPQSVVAAVHREILGTLSAPELRERFLQLNLVDPPLKTPEQFAQTVRADLLVWQDVARANQIHLD</sequence>
<organism evidence="3 4">
    <name type="scientific">Cupriavidus taiwanensis</name>
    <dbReference type="NCBI Taxonomy" id="164546"/>
    <lineage>
        <taxon>Bacteria</taxon>
        <taxon>Pseudomonadati</taxon>
        <taxon>Pseudomonadota</taxon>
        <taxon>Betaproteobacteria</taxon>
        <taxon>Burkholderiales</taxon>
        <taxon>Burkholderiaceae</taxon>
        <taxon>Cupriavidus</taxon>
    </lineage>
</organism>
<dbReference type="PANTHER" id="PTHR42928:SF5">
    <property type="entry name" value="BLR1237 PROTEIN"/>
    <property type="match status" value="1"/>
</dbReference>
<dbReference type="RefSeq" id="WP_115665586.1">
    <property type="nucleotide sequence ID" value="NZ_LT991977.1"/>
</dbReference>
<dbReference type="Gene3D" id="3.40.190.150">
    <property type="entry name" value="Bordetella uptake gene, domain 1"/>
    <property type="match status" value="1"/>
</dbReference>
<proteinExistence type="inferred from homology"/>
<geneLocation type="plasmid" evidence="3">
    <name>II</name>
</geneLocation>
<feature type="signal peptide" evidence="2">
    <location>
        <begin position="1"/>
        <end position="35"/>
    </location>
</feature>
<dbReference type="InterPro" id="IPR005064">
    <property type="entry name" value="BUG"/>
</dbReference>
<dbReference type="AlphaFoldDB" id="A0A375IPD9"/>
<dbReference type="SUPFAM" id="SSF53850">
    <property type="entry name" value="Periplasmic binding protein-like II"/>
    <property type="match status" value="1"/>
</dbReference>
<dbReference type="EMBL" id="LT991977">
    <property type="protein sequence ID" value="SPK75958.1"/>
    <property type="molecule type" value="Genomic_DNA"/>
</dbReference>